<accession>A0A918DJB3</accession>
<dbReference type="EMBL" id="BMNH01000008">
    <property type="protein sequence ID" value="GGO70093.1"/>
    <property type="molecule type" value="Genomic_DNA"/>
</dbReference>
<evidence type="ECO:0000313" key="3">
    <source>
        <dbReference type="Proteomes" id="UP000646523"/>
    </source>
</evidence>
<dbReference type="RefSeq" id="WP_189124955.1">
    <property type="nucleotide sequence ID" value="NZ_BMNH01000008.1"/>
</dbReference>
<evidence type="ECO:0000256" key="1">
    <source>
        <dbReference type="SAM" id="Phobius"/>
    </source>
</evidence>
<gene>
    <name evidence="2" type="ORF">GCM10012289_32730</name>
</gene>
<reference evidence="2" key="1">
    <citation type="journal article" date="2014" name="Int. J. Syst. Evol. Microbiol.">
        <title>Complete genome sequence of Corynebacterium casei LMG S-19264T (=DSM 44701T), isolated from a smear-ripened cheese.</title>
        <authorList>
            <consortium name="US DOE Joint Genome Institute (JGI-PGF)"/>
            <person name="Walter F."/>
            <person name="Albersmeier A."/>
            <person name="Kalinowski J."/>
            <person name="Ruckert C."/>
        </authorList>
    </citation>
    <scope>NUCLEOTIDE SEQUENCE</scope>
    <source>
        <strain evidence="2">CGMCC 4.7368</strain>
    </source>
</reference>
<dbReference type="AlphaFoldDB" id="A0A918DJB3"/>
<evidence type="ECO:0000313" key="2">
    <source>
        <dbReference type="EMBL" id="GGO70093.1"/>
    </source>
</evidence>
<proteinExistence type="predicted"/>
<evidence type="ECO:0008006" key="4">
    <source>
        <dbReference type="Google" id="ProtNLM"/>
    </source>
</evidence>
<feature type="transmembrane region" description="Helical" evidence="1">
    <location>
        <begin position="12"/>
        <end position="33"/>
    </location>
</feature>
<name>A0A918DJB3_9ACTN</name>
<organism evidence="2 3">
    <name type="scientific">Nonomuraea cavernae</name>
    <dbReference type="NCBI Taxonomy" id="2045107"/>
    <lineage>
        <taxon>Bacteria</taxon>
        <taxon>Bacillati</taxon>
        <taxon>Actinomycetota</taxon>
        <taxon>Actinomycetes</taxon>
        <taxon>Streptosporangiales</taxon>
        <taxon>Streptosporangiaceae</taxon>
        <taxon>Nonomuraea</taxon>
    </lineage>
</organism>
<keyword evidence="1" id="KW-0812">Transmembrane</keyword>
<comment type="caution">
    <text evidence="2">The sequence shown here is derived from an EMBL/GenBank/DDBJ whole genome shotgun (WGS) entry which is preliminary data.</text>
</comment>
<reference evidence="2" key="2">
    <citation type="submission" date="2020-09" db="EMBL/GenBank/DDBJ databases">
        <authorList>
            <person name="Sun Q."/>
            <person name="Zhou Y."/>
        </authorList>
    </citation>
    <scope>NUCLEOTIDE SEQUENCE</scope>
    <source>
        <strain evidence="2">CGMCC 4.7368</strain>
    </source>
</reference>
<dbReference type="Proteomes" id="UP000646523">
    <property type="component" value="Unassembled WGS sequence"/>
</dbReference>
<keyword evidence="3" id="KW-1185">Reference proteome</keyword>
<protein>
    <recommendedName>
        <fullName evidence="4">DUF3558 domain-containing protein</fullName>
    </recommendedName>
</protein>
<sequence>MTRRRGVAVSRTVAVLAVVFLIGVGAAVAVLYGRLPAAAAPGRTFPPPEAPVTAEPVSGPFTELPYACGLLTKSQFGELVHEPFSRRDGRGGCEWDSLDDPANPRDGLALRLRLLPNEARAREYFQALRTDAEEPPLVAGLGDEAYAARGDMSSALPGFGRRMVVRLGNLIAEIDYRRYGATADRDGRLERGARQAATWAVQALRRLR</sequence>
<keyword evidence="1" id="KW-0472">Membrane</keyword>
<keyword evidence="1" id="KW-1133">Transmembrane helix</keyword>